<dbReference type="EMBL" id="GGEC01018739">
    <property type="protein sequence ID" value="MBW99222.1"/>
    <property type="molecule type" value="Transcribed_RNA"/>
</dbReference>
<protein>
    <submittedName>
        <fullName evidence="1">Uncharacterized protein MANES_08G089700</fullName>
    </submittedName>
</protein>
<accession>A0A2P2K0F3</accession>
<dbReference type="AlphaFoldDB" id="A0A2P2K0F3"/>
<sequence>MLDLLLSFPPVLCLIKYF</sequence>
<organism evidence="1">
    <name type="scientific">Rhizophora mucronata</name>
    <name type="common">Asiatic mangrove</name>
    <dbReference type="NCBI Taxonomy" id="61149"/>
    <lineage>
        <taxon>Eukaryota</taxon>
        <taxon>Viridiplantae</taxon>
        <taxon>Streptophyta</taxon>
        <taxon>Embryophyta</taxon>
        <taxon>Tracheophyta</taxon>
        <taxon>Spermatophyta</taxon>
        <taxon>Magnoliopsida</taxon>
        <taxon>eudicotyledons</taxon>
        <taxon>Gunneridae</taxon>
        <taxon>Pentapetalae</taxon>
        <taxon>rosids</taxon>
        <taxon>fabids</taxon>
        <taxon>Malpighiales</taxon>
        <taxon>Rhizophoraceae</taxon>
        <taxon>Rhizophora</taxon>
    </lineage>
</organism>
<name>A0A2P2K0F3_RHIMU</name>
<reference evidence="1" key="1">
    <citation type="submission" date="2018-02" db="EMBL/GenBank/DDBJ databases">
        <title>Rhizophora mucronata_Transcriptome.</title>
        <authorList>
            <person name="Meera S.P."/>
            <person name="Sreeshan A."/>
            <person name="Augustine A."/>
        </authorList>
    </citation>
    <scope>NUCLEOTIDE SEQUENCE</scope>
    <source>
        <tissue evidence="1">Leaf</tissue>
    </source>
</reference>
<evidence type="ECO:0000313" key="1">
    <source>
        <dbReference type="EMBL" id="MBW99222.1"/>
    </source>
</evidence>
<proteinExistence type="predicted"/>